<accession>I3EEG4</accession>
<organism evidence="2 3">
    <name type="scientific">Nematocida parisii (strain ERTm3)</name>
    <name type="common">Nematode killer fungus</name>
    <dbReference type="NCBI Taxonomy" id="935791"/>
    <lineage>
        <taxon>Eukaryota</taxon>
        <taxon>Fungi</taxon>
        <taxon>Fungi incertae sedis</taxon>
        <taxon>Microsporidia</taxon>
        <taxon>Nematocida</taxon>
    </lineage>
</organism>
<keyword evidence="1" id="KW-0472">Membrane</keyword>
<protein>
    <submittedName>
        <fullName evidence="2">Uncharacterized protein</fullName>
    </submittedName>
</protein>
<keyword evidence="3" id="KW-1185">Reference proteome</keyword>
<sequence length="423" mass="49437">MHSSQNINLEQIPLIEEIKISDIEEDINIKTDKLFMYIMPSIYTDTTIHNSNSEDFIEYFNIEHITQIFMKMCLSMNCYIHTLSKQNVFFELFRAAIFNYISLCIVSIRPKDCVSAQLKILAKKILGISIMNYCIEIDNAETNNETLILSKACQDYILNIFKDKALLDKIKYTEIACNKWHTSLIRSSGNAYHPYLKYMMFTVNENLLMSFYVREIIENTLCEFFQYYKEYSSTKEVCLFDKTESGMYKIDCAMDLVMNNLGKIKFYHQFKDEPSNIKFSNYEKGLLYALKTNISEVLDVFSIIREITNDYTDCIDYNHIVLNTRIAPKETIFKKSLLELGHMLNNINARLILLIENNTLTMPALEYVIDRVNLYISLLNEIIAHKISQQKKKKAQAIFFMACTFVPGIIISSYMLFRALIVK</sequence>
<feature type="transmembrane region" description="Helical" evidence="1">
    <location>
        <begin position="397"/>
        <end position="417"/>
    </location>
</feature>
<proteinExistence type="predicted"/>
<keyword evidence="1" id="KW-0812">Transmembrane</keyword>
<evidence type="ECO:0000313" key="3">
    <source>
        <dbReference type="Proteomes" id="UP000002872"/>
    </source>
</evidence>
<reference evidence="2" key="1">
    <citation type="submission" date="2011-01" db="EMBL/GenBank/DDBJ databases">
        <title>The Genome Sequence of Nematocida parisii strain ERTm3.</title>
        <authorList>
            <consortium name="The Broad Institute Genome Sequencing Platform"/>
            <consortium name="The Broad Institute Genome Sequencing Center for Infectious Disease"/>
            <person name="Cuomo C."/>
            <person name="Troemel E."/>
            <person name="Young S.K."/>
            <person name="Zeng Q."/>
            <person name="Gargeya S."/>
            <person name="Fitzgerald M."/>
            <person name="Haas B."/>
            <person name="Abouelleil A."/>
            <person name="Alvarado L."/>
            <person name="Arachchi H.M."/>
            <person name="Berlin A."/>
            <person name="Chapman S.B."/>
            <person name="Gearin G."/>
            <person name="Goldberg J."/>
            <person name="Griggs A."/>
            <person name="Gujja S."/>
            <person name="Hansen M."/>
            <person name="Heiman D."/>
            <person name="Howarth C."/>
            <person name="Larimer J."/>
            <person name="Lui A."/>
            <person name="MacDonald P.J.P."/>
            <person name="McCowen C."/>
            <person name="Montmayeur A."/>
            <person name="Murphy C."/>
            <person name="Neiman D."/>
            <person name="Pearson M."/>
            <person name="Priest M."/>
            <person name="Roberts A."/>
            <person name="Saif S."/>
            <person name="Shea T."/>
            <person name="Sisk P."/>
            <person name="Stolte C."/>
            <person name="Sykes S."/>
            <person name="Wortman J."/>
            <person name="Nusbaum C."/>
            <person name="Birren B."/>
        </authorList>
    </citation>
    <scope>NUCLEOTIDE SEQUENCE</scope>
    <source>
        <strain evidence="2">ERTm3</strain>
    </source>
</reference>
<keyword evidence="1" id="KW-1133">Transmembrane helix</keyword>
<dbReference type="OrthoDB" id="10319942at2759"/>
<dbReference type="EMBL" id="GL870881">
    <property type="protein sequence ID" value="EIJ87611.1"/>
    <property type="molecule type" value="Genomic_DNA"/>
</dbReference>
<dbReference type="AlphaFoldDB" id="I3EEG4"/>
<gene>
    <name evidence="2" type="ORF">NEQG_02158</name>
</gene>
<evidence type="ECO:0000256" key="1">
    <source>
        <dbReference type="SAM" id="Phobius"/>
    </source>
</evidence>
<dbReference type="Proteomes" id="UP000002872">
    <property type="component" value="Unassembled WGS sequence"/>
</dbReference>
<dbReference type="HOGENOM" id="CLU_649059_0_0_1"/>
<dbReference type="InParanoid" id="I3EEG4"/>
<evidence type="ECO:0000313" key="2">
    <source>
        <dbReference type="EMBL" id="EIJ87611.1"/>
    </source>
</evidence>
<name>I3EEG4_NEMP3</name>
<dbReference type="VEuPathDB" id="MicrosporidiaDB:NEQG_02158"/>